<dbReference type="RefSeq" id="WP_179663042.1">
    <property type="nucleotide sequence ID" value="NZ_JACCBG010000001.1"/>
</dbReference>
<protein>
    <submittedName>
        <fullName evidence="2">DNA-binding transcriptional ArsR family regulator</fullName>
    </submittedName>
</protein>
<dbReference type="InterPro" id="IPR036390">
    <property type="entry name" value="WH_DNA-bd_sf"/>
</dbReference>
<dbReference type="Gene3D" id="1.10.10.10">
    <property type="entry name" value="Winged helix-like DNA-binding domain superfamily/Winged helix DNA-binding domain"/>
    <property type="match status" value="1"/>
</dbReference>
<dbReference type="InterPro" id="IPR001845">
    <property type="entry name" value="HTH_ArsR_DNA-bd_dom"/>
</dbReference>
<dbReference type="GO" id="GO:0010288">
    <property type="term" value="P:response to lead ion"/>
    <property type="evidence" value="ECO:0007669"/>
    <property type="project" value="TreeGrafter"/>
</dbReference>
<accession>A0A7Y9JAE2</accession>
<organism evidence="2 3">
    <name type="scientific">Nocardioides panaciterrulae</name>
    <dbReference type="NCBI Taxonomy" id="661492"/>
    <lineage>
        <taxon>Bacteria</taxon>
        <taxon>Bacillati</taxon>
        <taxon>Actinomycetota</taxon>
        <taxon>Actinomycetes</taxon>
        <taxon>Propionibacteriales</taxon>
        <taxon>Nocardioidaceae</taxon>
        <taxon>Nocardioides</taxon>
    </lineage>
</organism>
<dbReference type="GO" id="GO:0003677">
    <property type="term" value="F:DNA binding"/>
    <property type="evidence" value="ECO:0007669"/>
    <property type="project" value="UniProtKB-KW"/>
</dbReference>
<feature type="domain" description="HTH arsR-type" evidence="1">
    <location>
        <begin position="1"/>
        <end position="93"/>
    </location>
</feature>
<dbReference type="GO" id="GO:0032791">
    <property type="term" value="F:lead ion binding"/>
    <property type="evidence" value="ECO:0007669"/>
    <property type="project" value="TreeGrafter"/>
</dbReference>
<dbReference type="CDD" id="cd00090">
    <property type="entry name" value="HTH_ARSR"/>
    <property type="match status" value="1"/>
</dbReference>
<dbReference type="EMBL" id="JACCBG010000001">
    <property type="protein sequence ID" value="NYD41273.1"/>
    <property type="molecule type" value="Genomic_DNA"/>
</dbReference>
<dbReference type="SMART" id="SM00418">
    <property type="entry name" value="HTH_ARSR"/>
    <property type="match status" value="1"/>
</dbReference>
<dbReference type="SUPFAM" id="SSF46785">
    <property type="entry name" value="Winged helix' DNA-binding domain"/>
    <property type="match status" value="1"/>
</dbReference>
<dbReference type="Proteomes" id="UP000535511">
    <property type="component" value="Unassembled WGS sequence"/>
</dbReference>
<dbReference type="PROSITE" id="PS50987">
    <property type="entry name" value="HTH_ARSR_2"/>
    <property type="match status" value="1"/>
</dbReference>
<dbReference type="AlphaFoldDB" id="A0A7Y9JAE2"/>
<sequence>MHDVDLAAVGALIGDPSRARMLDGLMGGRALAAGELARIAGVGRSTASEHLARLLDGGLVEVVAQGRHRYYRIAGPEVGAALEALSHVAPPRPAAGLRQSGHARALGFARTCYDHLAGRCGVALHDVLVEREWLTGAYDVTPAGEVGLAALGVDVVAARARRRSFARPCLDWTERRPHLAGSLAASVTSALLDAGWMVRRAADSRALRLTPAGESGLLELGCHLGAPASAPDEAAALAW</sequence>
<reference evidence="2 3" key="1">
    <citation type="submission" date="2020-07" db="EMBL/GenBank/DDBJ databases">
        <title>Sequencing the genomes of 1000 actinobacteria strains.</title>
        <authorList>
            <person name="Klenk H.-P."/>
        </authorList>
    </citation>
    <scope>NUCLEOTIDE SEQUENCE [LARGE SCALE GENOMIC DNA]</scope>
    <source>
        <strain evidence="2 3">DSM 21350</strain>
    </source>
</reference>
<dbReference type="InterPro" id="IPR036388">
    <property type="entry name" value="WH-like_DNA-bd_sf"/>
</dbReference>
<dbReference type="GO" id="GO:0097063">
    <property type="term" value="F:cadmium ion sensor activity"/>
    <property type="evidence" value="ECO:0007669"/>
    <property type="project" value="TreeGrafter"/>
</dbReference>
<gene>
    <name evidence="2" type="ORF">BJZ21_001356</name>
</gene>
<dbReference type="InterPro" id="IPR052543">
    <property type="entry name" value="HTH_Metal-responsive_Reg"/>
</dbReference>
<evidence type="ECO:0000259" key="1">
    <source>
        <dbReference type="PROSITE" id="PS50987"/>
    </source>
</evidence>
<proteinExistence type="predicted"/>
<evidence type="ECO:0000313" key="2">
    <source>
        <dbReference type="EMBL" id="NYD41273.1"/>
    </source>
</evidence>
<dbReference type="InterPro" id="IPR011991">
    <property type="entry name" value="ArsR-like_HTH"/>
</dbReference>
<dbReference type="PANTHER" id="PTHR39168:SF1">
    <property type="entry name" value="TRANSCRIPTIONAL REGULATORY PROTEIN"/>
    <property type="match status" value="1"/>
</dbReference>
<comment type="caution">
    <text evidence="2">The sequence shown here is derived from an EMBL/GenBank/DDBJ whole genome shotgun (WGS) entry which is preliminary data.</text>
</comment>
<dbReference type="GO" id="GO:0003700">
    <property type="term" value="F:DNA-binding transcription factor activity"/>
    <property type="evidence" value="ECO:0007669"/>
    <property type="project" value="InterPro"/>
</dbReference>
<evidence type="ECO:0000313" key="3">
    <source>
        <dbReference type="Proteomes" id="UP000535511"/>
    </source>
</evidence>
<keyword evidence="2" id="KW-0238">DNA-binding</keyword>
<keyword evidence="3" id="KW-1185">Reference proteome</keyword>
<dbReference type="PANTHER" id="PTHR39168">
    <property type="entry name" value="TRANSCRIPTIONAL REGULATOR-RELATED"/>
    <property type="match status" value="1"/>
</dbReference>
<dbReference type="Pfam" id="PF12840">
    <property type="entry name" value="HTH_20"/>
    <property type="match status" value="1"/>
</dbReference>
<name>A0A7Y9JAE2_9ACTN</name>
<dbReference type="GO" id="GO:0046686">
    <property type="term" value="P:response to cadmium ion"/>
    <property type="evidence" value="ECO:0007669"/>
    <property type="project" value="TreeGrafter"/>
</dbReference>